<evidence type="ECO:0000256" key="1">
    <source>
        <dbReference type="ARBA" id="ARBA00037957"/>
    </source>
</evidence>
<evidence type="ECO:0000313" key="3">
    <source>
        <dbReference type="Proteomes" id="UP000324632"/>
    </source>
</evidence>
<dbReference type="Proteomes" id="UP000324632">
    <property type="component" value="Chromosome 3"/>
</dbReference>
<protein>
    <submittedName>
        <fullName evidence="2">PC-esterase domain-containing protein 1A</fullName>
    </submittedName>
</protein>
<dbReference type="InterPro" id="IPR036514">
    <property type="entry name" value="SGNH_hydro_sf"/>
</dbReference>
<proteinExistence type="inferred from homology"/>
<dbReference type="SUPFAM" id="SSF52266">
    <property type="entry name" value="SGNH hydrolase"/>
    <property type="match status" value="1"/>
</dbReference>
<evidence type="ECO:0000313" key="2">
    <source>
        <dbReference type="EMBL" id="KAA0723172.1"/>
    </source>
</evidence>
<dbReference type="PANTHER" id="PTHR14469:SF0">
    <property type="entry name" value="FAMILY WITH SEQUENCE SIMILARITY 113"/>
    <property type="match status" value="1"/>
</dbReference>
<comment type="similarity">
    <text evidence="1">Belongs to the PC-esterase family.</text>
</comment>
<keyword evidence="3" id="KW-1185">Reference proteome</keyword>
<gene>
    <name evidence="2" type="ORF">E1301_Tti005291</name>
</gene>
<dbReference type="Gene3D" id="3.40.50.1110">
    <property type="entry name" value="SGNH hydrolase"/>
    <property type="match status" value="1"/>
</dbReference>
<dbReference type="EMBL" id="SOYY01000003">
    <property type="protein sequence ID" value="KAA0723172.1"/>
    <property type="molecule type" value="Genomic_DNA"/>
</dbReference>
<reference evidence="2 3" key="1">
    <citation type="journal article" date="2019" name="Mol. Ecol. Resour.">
        <title>Chromosome-level genome assembly of Triplophysa tibetana, a fish adapted to the harsh high-altitude environment of the Tibetan Plateau.</title>
        <authorList>
            <person name="Yang X."/>
            <person name="Liu H."/>
            <person name="Ma Z."/>
            <person name="Zou Y."/>
            <person name="Zou M."/>
            <person name="Mao Y."/>
            <person name="Li X."/>
            <person name="Wang H."/>
            <person name="Chen T."/>
            <person name="Wang W."/>
            <person name="Yang R."/>
        </authorList>
    </citation>
    <scope>NUCLEOTIDE SEQUENCE [LARGE SCALE GENOMIC DNA]</scope>
    <source>
        <strain evidence="2">TTIB1903HZAU</strain>
        <tissue evidence="2">Muscle</tissue>
    </source>
</reference>
<accession>A0A5A9PNN3</accession>
<dbReference type="PANTHER" id="PTHR14469">
    <property type="entry name" value="SARCOMA ANTIGEN NY-SAR-23"/>
    <property type="match status" value="1"/>
</dbReference>
<organism evidence="2 3">
    <name type="scientific">Triplophysa tibetana</name>
    <dbReference type="NCBI Taxonomy" id="1572043"/>
    <lineage>
        <taxon>Eukaryota</taxon>
        <taxon>Metazoa</taxon>
        <taxon>Chordata</taxon>
        <taxon>Craniata</taxon>
        <taxon>Vertebrata</taxon>
        <taxon>Euteleostomi</taxon>
        <taxon>Actinopterygii</taxon>
        <taxon>Neopterygii</taxon>
        <taxon>Teleostei</taxon>
        <taxon>Ostariophysi</taxon>
        <taxon>Cypriniformes</taxon>
        <taxon>Nemacheilidae</taxon>
        <taxon>Triplophysa</taxon>
    </lineage>
</organism>
<dbReference type="AlphaFoldDB" id="A0A5A9PNN3"/>
<name>A0A5A9PNN3_9TELE</name>
<comment type="caution">
    <text evidence="2">The sequence shown here is derived from an EMBL/GenBank/DDBJ whole genome shotgun (WGS) entry which is preliminary data.</text>
</comment>
<sequence length="301" mass="34998">MNNGTSYREVRQYRTDHHLVRFYFVTRVFSVYMKSILADFDHGLKPDLVIVNSCVWDVSRYSREWALEYRYNLRKFFVQLKNTLPEDSMVVWNMTMPLGKKIIGGFLVPEIQHVGPLLRFDVIEANLYGATLANEFGFDVLDMHFQFRFCLHLRTNDGVHWNAVAHRKMTCLMLEHAAQAWAVQLSNPDDGKTVYRPPLLQGPFPQTLNSSGQFQGTSLSTRYGSKTEQPRQHNGFGPQFYVDNIPPPIAEGSHSFETGTFIRGGDNSAPSWPVNNFVMKQKHRRPYNPYTREKPRYFYKN</sequence>